<dbReference type="PANTHER" id="PTHR43651:SF3">
    <property type="entry name" value="1,4-ALPHA-GLUCAN-BRANCHING ENZYME"/>
    <property type="match status" value="1"/>
</dbReference>
<dbReference type="CDD" id="cd11321">
    <property type="entry name" value="AmyAc_bac_euk_BE"/>
    <property type="match status" value="1"/>
</dbReference>
<protein>
    <recommendedName>
        <fullName evidence="5">1,4-alpha-glucan-branching enzyme</fullName>
        <ecNumber evidence="4">2.4.1.18</ecNumber>
    </recommendedName>
    <alternativeName>
        <fullName evidence="9">Glycogen-branching enzyme</fullName>
    </alternativeName>
</protein>
<proteinExistence type="inferred from homology"/>
<dbReference type="GO" id="GO:0003844">
    <property type="term" value="F:1,4-alpha-glucan branching enzyme activity"/>
    <property type="evidence" value="ECO:0007669"/>
    <property type="project" value="UniProtKB-EC"/>
</dbReference>
<dbReference type="InterPro" id="IPR013780">
    <property type="entry name" value="Glyco_hydro_b"/>
</dbReference>
<keyword evidence="7" id="KW-0808">Transferase</keyword>
<dbReference type="Proteomes" id="UP000740926">
    <property type="component" value="Unassembled WGS sequence"/>
</dbReference>
<sequence>MSTQVITFQEEVSPGRILTMPTDGTGLSVLDPWLAPYNEALRQRQAMFHKYDEMIKSTLGYDQFTRGHEYYGFNVLQDNSITYREWAPNAVTASLVGDFNNWDVNAHVMTRNQYGVFEIMIKPTKDGKIAIPHGSKVKITMTLPNTGERIYRLPAWITYVTQDLNVSATYDAIFWHPEKEYTFKHSRPKRPRSIRVYEAHVGISSPEPRCATFKEFTQNVLPRIAYAGYNTIQLMAVMEHAYYASFGYQVTSFFAPSSRYGTPDDLKELIDTAHGLGLTVLLDLVHSHACKNVDDGLNMFDGSDHCYFHEGGKGRHDLWDSRLFNYSNYEVLRFLMSNLRYWMDVYQFDGFRFDGVTSMLYKHHGIGYGFSGGYHEYFGDNVDEEGVMYVQLANNFLHQTYPDVVTIAEDVSGMPGSGRSVREGGLGFDYRLAMAIPDMWIKLLKEVSDENWNMGNIVHTLTNRRYLENTIGYCESHDQALVGDKTIAFWLMDKEMYTNMSDLTPLTPIIDRGIALHKMIRMISHGLGGEGYLNFEGNEFGHPEWLDFPRAGNHSSFQYARRQWNVLDDHLLRYKYLNEWDRAMQLTEETYGWLHAPQGYVSRKHEGDKIIVFERANVLFIFNFHPTQSFTDYRVGVAEPGKYKIVLNSDDKQYMGHSRVDNQTEFFTFPGDWDNRPNWLQVYIPSRTCLLLAKA</sequence>
<dbReference type="Gene3D" id="2.60.40.1180">
    <property type="entry name" value="Golgi alpha-mannosidase II"/>
    <property type="match status" value="1"/>
</dbReference>
<comment type="catalytic activity">
    <reaction evidence="1">
        <text>Transfers a segment of a (1-&gt;4)-alpha-D-glucan chain to a primary hydroxy group in a similar glucan chain.</text>
        <dbReference type="EC" id="2.4.1.18"/>
    </reaction>
</comment>
<gene>
    <name evidence="13" type="ORF">G6F50_009495</name>
</gene>
<name>A0A9P6YWV2_9FUNG</name>
<dbReference type="FunFam" id="2.60.40.1180:FF:000003">
    <property type="entry name" value="1,4-alpha-glucan-branching enzyme, chloroplastic/amyloplastic"/>
    <property type="match status" value="1"/>
</dbReference>
<dbReference type="EC" id="2.4.1.18" evidence="4"/>
<dbReference type="InterPro" id="IPR006047">
    <property type="entry name" value="GH13_cat_dom"/>
</dbReference>
<reference evidence="13 14" key="1">
    <citation type="journal article" date="2020" name="Microb. Genom.">
        <title>Genetic diversity of clinical and environmental Mucorales isolates obtained from an investigation of mucormycosis cases among solid organ transplant recipients.</title>
        <authorList>
            <person name="Nguyen M.H."/>
            <person name="Kaul D."/>
            <person name="Muto C."/>
            <person name="Cheng S.J."/>
            <person name="Richter R.A."/>
            <person name="Bruno V.M."/>
            <person name="Liu G."/>
            <person name="Beyhan S."/>
            <person name="Sundermann A.J."/>
            <person name="Mounaud S."/>
            <person name="Pasculle A.W."/>
            <person name="Nierman W.C."/>
            <person name="Driscoll E."/>
            <person name="Cumbie R."/>
            <person name="Clancy C.J."/>
            <person name="Dupont C.L."/>
        </authorList>
    </citation>
    <scope>NUCLEOTIDE SEQUENCE [LARGE SCALE GENOMIC DNA]</scope>
    <source>
        <strain evidence="13 14">GL24</strain>
    </source>
</reference>
<evidence type="ECO:0000256" key="3">
    <source>
        <dbReference type="ARBA" id="ARBA00009000"/>
    </source>
</evidence>
<dbReference type="GO" id="GO:0043169">
    <property type="term" value="F:cation binding"/>
    <property type="evidence" value="ECO:0007669"/>
    <property type="project" value="InterPro"/>
</dbReference>
<dbReference type="InterPro" id="IPR013783">
    <property type="entry name" value="Ig-like_fold"/>
</dbReference>
<organism evidence="13 14">
    <name type="scientific">Rhizopus delemar</name>
    <dbReference type="NCBI Taxonomy" id="936053"/>
    <lineage>
        <taxon>Eukaryota</taxon>
        <taxon>Fungi</taxon>
        <taxon>Fungi incertae sedis</taxon>
        <taxon>Mucoromycota</taxon>
        <taxon>Mucoromycotina</taxon>
        <taxon>Mucoromycetes</taxon>
        <taxon>Mucorales</taxon>
        <taxon>Mucorineae</taxon>
        <taxon>Rhizopodaceae</taxon>
        <taxon>Rhizopus</taxon>
    </lineage>
</organism>
<dbReference type="EMBL" id="JAANIU010001876">
    <property type="protein sequence ID" value="KAG1566054.1"/>
    <property type="molecule type" value="Genomic_DNA"/>
</dbReference>
<dbReference type="Gene3D" id="3.20.20.80">
    <property type="entry name" value="Glycosidases"/>
    <property type="match status" value="1"/>
</dbReference>
<dbReference type="FunFam" id="2.60.40.10:FF:000250">
    <property type="entry name" value="1,4-alpha-glucan-branching enzyme, chloroplastic/amyloplastic"/>
    <property type="match status" value="1"/>
</dbReference>
<dbReference type="SUPFAM" id="SSF51445">
    <property type="entry name" value="(Trans)glycosidases"/>
    <property type="match status" value="1"/>
</dbReference>
<evidence type="ECO:0000256" key="1">
    <source>
        <dbReference type="ARBA" id="ARBA00000826"/>
    </source>
</evidence>
<evidence type="ECO:0000313" key="13">
    <source>
        <dbReference type="EMBL" id="KAG1566054.1"/>
    </source>
</evidence>
<comment type="pathway">
    <text evidence="2">Glycan biosynthesis; glycogen biosynthesis.</text>
</comment>
<keyword evidence="6" id="KW-0328">Glycosyltransferase</keyword>
<dbReference type="GO" id="GO:0005978">
    <property type="term" value="P:glycogen biosynthetic process"/>
    <property type="evidence" value="ECO:0007669"/>
    <property type="project" value="UniProtKB-KW"/>
</dbReference>
<accession>A0A9P6YWV2</accession>
<dbReference type="PANTHER" id="PTHR43651">
    <property type="entry name" value="1,4-ALPHA-GLUCAN-BRANCHING ENZYME"/>
    <property type="match status" value="1"/>
</dbReference>
<comment type="function">
    <text evidence="10">Glycogen-branching enzyme participates in the glycogen biosynthetic process along with glycogenin and glycogen synthase. Generates alpha-1,6-glucosidic branches from alpha-1,4-linked glucose chains, to increase solubility of the glycogen polymer.</text>
</comment>
<feature type="active site" description="Nucleophile" evidence="11">
    <location>
        <position position="354"/>
    </location>
</feature>
<dbReference type="SMART" id="SM00642">
    <property type="entry name" value="Aamy"/>
    <property type="match status" value="1"/>
</dbReference>
<evidence type="ECO:0000313" key="14">
    <source>
        <dbReference type="Proteomes" id="UP000740926"/>
    </source>
</evidence>
<dbReference type="FunFam" id="3.20.20.80:FF:000001">
    <property type="entry name" value="1,4-alpha-glucan branching enzyme"/>
    <property type="match status" value="1"/>
</dbReference>
<dbReference type="AlphaFoldDB" id="A0A9P6YWV2"/>
<comment type="caution">
    <text evidence="13">The sequence shown here is derived from an EMBL/GenBank/DDBJ whole genome shotgun (WGS) entry which is preliminary data.</text>
</comment>
<evidence type="ECO:0000256" key="10">
    <source>
        <dbReference type="ARBA" id="ARBA00049618"/>
    </source>
</evidence>
<dbReference type="SUPFAM" id="SSF51011">
    <property type="entry name" value="Glycosyl hydrolase domain"/>
    <property type="match status" value="1"/>
</dbReference>
<evidence type="ECO:0000256" key="11">
    <source>
        <dbReference type="PIRSR" id="PIRSR000463-1"/>
    </source>
</evidence>
<dbReference type="GO" id="GO:0005737">
    <property type="term" value="C:cytoplasm"/>
    <property type="evidence" value="ECO:0007669"/>
    <property type="project" value="TreeGrafter"/>
</dbReference>
<dbReference type="InterPro" id="IPR017853">
    <property type="entry name" value="GH"/>
</dbReference>
<dbReference type="Pfam" id="PF02806">
    <property type="entry name" value="Alpha-amylase_C"/>
    <property type="match status" value="1"/>
</dbReference>
<evidence type="ECO:0000256" key="6">
    <source>
        <dbReference type="ARBA" id="ARBA00022676"/>
    </source>
</evidence>
<dbReference type="Pfam" id="PF00128">
    <property type="entry name" value="Alpha-amylase"/>
    <property type="match status" value="1"/>
</dbReference>
<feature type="active site" description="Proton donor" evidence="11">
    <location>
        <position position="409"/>
    </location>
</feature>
<feature type="domain" description="Glycosyl hydrolase family 13 catalytic" evidence="12">
    <location>
        <begin position="219"/>
        <end position="565"/>
    </location>
</feature>
<dbReference type="PIRSF" id="PIRSF000463">
    <property type="entry name" value="GlgB"/>
    <property type="match status" value="1"/>
</dbReference>
<comment type="similarity">
    <text evidence="3">Belongs to the glycosyl hydrolase 13 family. GlgB subfamily.</text>
</comment>
<dbReference type="InterPro" id="IPR037439">
    <property type="entry name" value="Branching_enzy"/>
</dbReference>
<evidence type="ECO:0000259" key="12">
    <source>
        <dbReference type="SMART" id="SM00642"/>
    </source>
</evidence>
<dbReference type="Pfam" id="PF02922">
    <property type="entry name" value="CBM_48"/>
    <property type="match status" value="1"/>
</dbReference>
<evidence type="ECO:0000256" key="5">
    <source>
        <dbReference type="ARBA" id="ARBA00020932"/>
    </source>
</evidence>
<keyword evidence="14" id="KW-1185">Reference proteome</keyword>
<dbReference type="CDD" id="cd02854">
    <property type="entry name" value="E_set_GBE_euk_N"/>
    <property type="match status" value="1"/>
</dbReference>
<dbReference type="Gene3D" id="2.60.40.10">
    <property type="entry name" value="Immunoglobulins"/>
    <property type="match status" value="1"/>
</dbReference>
<dbReference type="InterPro" id="IPR004193">
    <property type="entry name" value="Glyco_hydro_13_N"/>
</dbReference>
<evidence type="ECO:0000256" key="4">
    <source>
        <dbReference type="ARBA" id="ARBA00012541"/>
    </source>
</evidence>
<evidence type="ECO:0000256" key="7">
    <source>
        <dbReference type="ARBA" id="ARBA00022679"/>
    </source>
</evidence>
<dbReference type="InterPro" id="IPR006048">
    <property type="entry name" value="A-amylase/branching_C"/>
</dbReference>
<evidence type="ECO:0000256" key="9">
    <source>
        <dbReference type="ARBA" id="ARBA00031979"/>
    </source>
</evidence>
<dbReference type="SUPFAM" id="SSF81296">
    <property type="entry name" value="E set domains"/>
    <property type="match status" value="1"/>
</dbReference>
<evidence type="ECO:0000256" key="8">
    <source>
        <dbReference type="ARBA" id="ARBA00023056"/>
    </source>
</evidence>
<evidence type="ECO:0000256" key="2">
    <source>
        <dbReference type="ARBA" id="ARBA00004964"/>
    </source>
</evidence>
<keyword evidence="8" id="KW-0320">Glycogen biosynthesis</keyword>
<dbReference type="GO" id="GO:0004553">
    <property type="term" value="F:hydrolase activity, hydrolyzing O-glycosyl compounds"/>
    <property type="evidence" value="ECO:0007669"/>
    <property type="project" value="InterPro"/>
</dbReference>
<dbReference type="InterPro" id="IPR014756">
    <property type="entry name" value="Ig_E-set"/>
</dbReference>